<evidence type="ECO:0000256" key="1">
    <source>
        <dbReference type="ARBA" id="ARBA00004816"/>
    </source>
</evidence>
<gene>
    <name evidence="10" type="ORF">BCR36DRAFT_586730</name>
</gene>
<keyword evidence="11" id="KW-1185">Reference proteome</keyword>
<dbReference type="GO" id="GO:0009264">
    <property type="term" value="P:deoxyribonucleotide catabolic process"/>
    <property type="evidence" value="ECO:0007669"/>
    <property type="project" value="InterPro"/>
</dbReference>
<dbReference type="OrthoDB" id="70823at2759"/>
<dbReference type="EC" id="4.1.2.4" evidence="3"/>
<dbReference type="Proteomes" id="UP000193719">
    <property type="component" value="Unassembled WGS sequence"/>
</dbReference>
<evidence type="ECO:0000256" key="5">
    <source>
        <dbReference type="ARBA" id="ARBA00023270"/>
    </source>
</evidence>
<reference evidence="10 11" key="2">
    <citation type="submission" date="2016-08" db="EMBL/GenBank/DDBJ databases">
        <title>Pervasive Adenine N6-methylation of Active Genes in Fungi.</title>
        <authorList>
            <consortium name="DOE Joint Genome Institute"/>
            <person name="Mondo S.J."/>
            <person name="Dannebaum R.O."/>
            <person name="Kuo R.C."/>
            <person name="Labutti K."/>
            <person name="Haridas S."/>
            <person name="Kuo A."/>
            <person name="Salamov A."/>
            <person name="Ahrendt S.R."/>
            <person name="Lipzen A."/>
            <person name="Sullivan W."/>
            <person name="Andreopoulos W.B."/>
            <person name="Clum A."/>
            <person name="Lindquist E."/>
            <person name="Daum C."/>
            <person name="Ramamoorthy G.K."/>
            <person name="Gryganskyi A."/>
            <person name="Culley D."/>
            <person name="Magnuson J.K."/>
            <person name="James T.Y."/>
            <person name="O'Malley M.A."/>
            <person name="Stajich J.E."/>
            <person name="Spatafora J.W."/>
            <person name="Visel A."/>
            <person name="Grigoriev I.V."/>
        </authorList>
    </citation>
    <scope>NUCLEOTIDE SEQUENCE [LARGE SCALE GENOMIC DNA]</scope>
    <source>
        <strain evidence="11">finn</strain>
    </source>
</reference>
<dbReference type="InterPro" id="IPR002915">
    <property type="entry name" value="DeoC/FbaB/LacD_aldolase"/>
</dbReference>
<accession>A0A1Y1UZK6</accession>
<dbReference type="NCBIfam" id="TIGR00126">
    <property type="entry name" value="deoC"/>
    <property type="match status" value="1"/>
</dbReference>
<keyword evidence="5 9" id="KW-0704">Schiff base</keyword>
<dbReference type="STRING" id="1754191.A0A1Y1UZK6"/>
<dbReference type="EMBL" id="MCFH01000054">
    <property type="protein sequence ID" value="ORX43243.1"/>
    <property type="molecule type" value="Genomic_DNA"/>
</dbReference>
<dbReference type="GO" id="GO:0046386">
    <property type="term" value="P:deoxyribose phosphate catabolic process"/>
    <property type="evidence" value="ECO:0007669"/>
    <property type="project" value="UniProtKB-UniPathway"/>
</dbReference>
<evidence type="ECO:0000256" key="6">
    <source>
        <dbReference type="ARBA" id="ARBA00031814"/>
    </source>
</evidence>
<evidence type="ECO:0000256" key="2">
    <source>
        <dbReference type="ARBA" id="ARBA00009473"/>
    </source>
</evidence>
<dbReference type="SMART" id="SM01133">
    <property type="entry name" value="DeoC"/>
    <property type="match status" value="1"/>
</dbReference>
<comment type="similarity">
    <text evidence="2">Belongs to the DeoC/FbaB aldolase family. DeoC type 2 subfamily.</text>
</comment>
<dbReference type="AlphaFoldDB" id="A0A1Y1UZK6"/>
<name>A0A1Y1UZK6_9FUNG</name>
<evidence type="ECO:0000256" key="7">
    <source>
        <dbReference type="ARBA" id="ARBA00032755"/>
    </source>
</evidence>
<evidence type="ECO:0000256" key="3">
    <source>
        <dbReference type="ARBA" id="ARBA00012515"/>
    </source>
</evidence>
<dbReference type="PANTHER" id="PTHR10889">
    <property type="entry name" value="DEOXYRIBOSE-PHOSPHATE ALDOLASE"/>
    <property type="match status" value="1"/>
</dbReference>
<dbReference type="GO" id="GO:0005737">
    <property type="term" value="C:cytoplasm"/>
    <property type="evidence" value="ECO:0007669"/>
    <property type="project" value="InterPro"/>
</dbReference>
<evidence type="ECO:0000256" key="8">
    <source>
        <dbReference type="ARBA" id="ARBA00048791"/>
    </source>
</evidence>
<comment type="pathway">
    <text evidence="1">Carbohydrate degradation; 2-deoxy-D-ribose 1-phosphate degradation; D-glyceraldehyde 3-phosphate and acetaldehyde from 2-deoxy-alpha-D-ribose 1-phosphate: step 2/2.</text>
</comment>
<evidence type="ECO:0000256" key="9">
    <source>
        <dbReference type="PIRSR" id="PIRSR001357-50"/>
    </source>
</evidence>
<organism evidence="10 11">
    <name type="scientific">Piromyces finnis</name>
    <dbReference type="NCBI Taxonomy" id="1754191"/>
    <lineage>
        <taxon>Eukaryota</taxon>
        <taxon>Fungi</taxon>
        <taxon>Fungi incertae sedis</taxon>
        <taxon>Chytridiomycota</taxon>
        <taxon>Chytridiomycota incertae sedis</taxon>
        <taxon>Neocallimastigomycetes</taxon>
        <taxon>Neocallimastigales</taxon>
        <taxon>Neocallimastigaceae</taxon>
        <taxon>Piromyces</taxon>
    </lineage>
</organism>
<dbReference type="InterPro" id="IPR013785">
    <property type="entry name" value="Aldolase_TIM"/>
</dbReference>
<dbReference type="InterPro" id="IPR011343">
    <property type="entry name" value="DeoC"/>
</dbReference>
<reference evidence="10 11" key="1">
    <citation type="submission" date="2016-08" db="EMBL/GenBank/DDBJ databases">
        <title>Genomes of anaerobic fungi encode conserved fungal cellulosomes for biomass hydrolysis.</title>
        <authorList>
            <consortium name="DOE Joint Genome Institute"/>
            <person name="Haitjema C.H."/>
            <person name="Gilmore S.P."/>
            <person name="Henske J.K."/>
            <person name="Solomon K.V."/>
            <person name="De Groot R."/>
            <person name="Kuo A."/>
            <person name="Mondo S.J."/>
            <person name="Salamov A.A."/>
            <person name="Labutti K."/>
            <person name="Zhao Z."/>
            <person name="Chiniquy J."/>
            <person name="Barry K."/>
            <person name="Brewer H.M."/>
            <person name="Purvine S.O."/>
            <person name="Wright A.T."/>
            <person name="Boxma B."/>
            <person name="Van Alen T."/>
            <person name="Hackstein J.H."/>
            <person name="Baker S.E."/>
            <person name="Grigoriev I.V."/>
            <person name="O'Malley M.A."/>
        </authorList>
    </citation>
    <scope>NUCLEOTIDE SEQUENCE [LARGE SCALE GENOMIC DNA]</scope>
    <source>
        <strain evidence="11">finn</strain>
    </source>
</reference>
<comment type="caution">
    <text evidence="10">The sequence shown here is derived from an EMBL/GenBank/DDBJ whole genome shotgun (WGS) entry which is preliminary data.</text>
</comment>
<dbReference type="Pfam" id="PF01791">
    <property type="entry name" value="DeoC"/>
    <property type="match status" value="1"/>
</dbReference>
<dbReference type="GO" id="GO:0016052">
    <property type="term" value="P:carbohydrate catabolic process"/>
    <property type="evidence" value="ECO:0007669"/>
    <property type="project" value="TreeGrafter"/>
</dbReference>
<evidence type="ECO:0000256" key="4">
    <source>
        <dbReference type="ARBA" id="ARBA00023239"/>
    </source>
</evidence>
<evidence type="ECO:0000313" key="10">
    <source>
        <dbReference type="EMBL" id="ORX43243.1"/>
    </source>
</evidence>
<comment type="catalytic activity">
    <reaction evidence="8">
        <text>2-deoxy-D-ribose 5-phosphate = D-glyceraldehyde 3-phosphate + acetaldehyde</text>
        <dbReference type="Rhea" id="RHEA:12821"/>
        <dbReference type="ChEBI" id="CHEBI:15343"/>
        <dbReference type="ChEBI" id="CHEBI:59776"/>
        <dbReference type="ChEBI" id="CHEBI:62877"/>
        <dbReference type="EC" id="4.1.2.4"/>
    </reaction>
</comment>
<feature type="active site" description="Proton donor/acceptor" evidence="9">
    <location>
        <position position="228"/>
    </location>
</feature>
<keyword evidence="4" id="KW-0456">Lyase</keyword>
<dbReference type="SUPFAM" id="SSF51569">
    <property type="entry name" value="Aldolase"/>
    <property type="match status" value="1"/>
</dbReference>
<protein>
    <recommendedName>
        <fullName evidence="3">deoxyribose-phosphate aldolase</fullName>
        <ecNumber evidence="3">4.1.2.4</ecNumber>
    </recommendedName>
    <alternativeName>
        <fullName evidence="7">2-deoxy-D-ribose 5-phosphate aldolase</fullName>
    </alternativeName>
    <alternativeName>
        <fullName evidence="6">Phosphodeoxyriboaldolase</fullName>
    </alternativeName>
</protein>
<evidence type="ECO:0000313" key="11">
    <source>
        <dbReference type="Proteomes" id="UP000193719"/>
    </source>
</evidence>
<dbReference type="PIRSF" id="PIRSF001357">
    <property type="entry name" value="DeoC"/>
    <property type="match status" value="1"/>
</dbReference>
<dbReference type="GO" id="GO:0004139">
    <property type="term" value="F:deoxyribose-phosphate aldolase activity"/>
    <property type="evidence" value="ECO:0007669"/>
    <property type="project" value="UniProtKB-EC"/>
</dbReference>
<proteinExistence type="inferred from homology"/>
<feature type="active site" description="Schiff-base intermediate with acetaldehyde" evidence="9">
    <location>
        <position position="192"/>
    </location>
</feature>
<sequence length="284" mass="31051">MVESIVEKVQSYIETAKKNAKITKDMCHQAIGSLDLTSLNDNDTDEIIINLCKQARSSTVPTASVCVYPPFVQTASEELKDTSISIATVINFPKGEDSPKQVYDNTVKAIQDGANEIDVVWNFKAFMNNDVNTANDVIKSCRRAIDDENAKDNKNVLLKVILETGALSEMQDPLAVYQASLHAITYGANFIKTSTGKIEKGASLDAAAQMLLAIAKTYNDTQKIVGLKVSGGVRTCPQASEYMALFQEILSKEIPSNPISIQKNTFRIGASGLFKNLVNELKNY</sequence>
<dbReference type="PANTHER" id="PTHR10889:SF3">
    <property type="entry name" value="DEOXYRIBOSE-PHOSPHATE ALDOLASE"/>
    <property type="match status" value="1"/>
</dbReference>
<dbReference type="Gene3D" id="3.20.20.70">
    <property type="entry name" value="Aldolase class I"/>
    <property type="match status" value="1"/>
</dbReference>
<dbReference type="UniPathway" id="UPA00002">
    <property type="reaction ID" value="UER00468"/>
</dbReference>